<dbReference type="GO" id="GO:0003777">
    <property type="term" value="F:microtubule motor activity"/>
    <property type="evidence" value="ECO:0007669"/>
    <property type="project" value="InterPro"/>
</dbReference>
<sequence length="1595" mass="178649">MSRKLTNVSKRNNNNEKSNKSLNEIYIYNKKFKHLNGSSTNGQNTNGQNTNGQNTNGQNTNEQNTNGQNTNGQNTNGQNTNGQNTNGQNTNGKNTNGKTSNGTNRTKGTTNSTCKKKNTIFFSAQNEIEEEKKKKKKGILILHTNTECKAILKKKKINDAKFVENVDAEIANVNNCSSCVIKNNFYQNKKKILRITPEYCDTKKKIAHHVKNKNTLHANKCVNEDILFNNNISSAFKININSDSGSSVHGNSVNVSNVSGSTISGSTISGSTISGSIISSSNVNGNTISKRNITNSKGEKRKHPLIIWSSDEKEGVKKKYSTNHNTNSIINYNDRTLKIFCNLSEDNSKNITCASGYISNDRISNIYNGAVNSARNSVHNDNVLGTNSKDSNRKKKNSQNDVQNQLFIPNNDLKKIKNYTMERTNKNKLSVTSSPNKKVIENINEYPITSKNIYDSIYIPQINIKNLINSDQINNIGVPSPTHACNNNSNGLNNVLRKSESSNLINALNAYSNVKVAVRIKPITESEENIVSIFNKNYVLIEKENEKECYLLSQKKKQATYVFDVVFDVNATQEEVFFDTAKPLIPHVFKGINCTVFAYGATGSGKTYTMLDDKNHNGIVQLSLLELFTIIKEKKCRNIKIVMSFLEVYNETIRDLLAKEKNKTLDVQEDVAEVKVSNLCEMEIQSYEQAMFLINEGVKNRKMSPTRANKVSSRSHAILQIYVFNEILDSNMNTINYKAKLCFVDLAGSERASATSNKGERFKEGSYINQSLLALANCINSLASNRNISKVRVKYRDSKLTHLLKNSLEGNCLVVMIANINPSRKSFQESNNTLKYAFRARNIKLCATVQTNDNKESDIEKILKKNNILQKEYDIVLAKYNNIKDFYSPLKVLFQLYKLVHSCYKRMQSASENFSILELKQDISIYEQLIKVKSDAIRKRMDLLNCGADEKHFIDIFDSFEDKNLDYFIHSDKNGGNDSNIDCNDSNICCNDSNIGCNDSNIGCNDSNIGCNDSNICGNDSNICGNDSNIGGNDSNIGGNDSNIGGNDNNIGGNDSNIGGNDNNIGGNDNNIGGNDNNIGCNDNNDSYNNNNNGYDDNSTGYGNNNNGYTDNSKGYNNNSTSYDNNNNGYGNNSTGKNIGFSVLNGEGVENRTVLEEKLLKKKDLQFCDNSTTLRSDYIFFKNDMSKIKLDDDLSSDELSVYDVKNVDALVNCSIKGKRGQLINVFESKKNVRINGNDTSHYGVVRQGHTGNSAKNGHMDLGAIQYDDYTTNTNKHNALKDVYILKNERNNINVNFDISKSNHIVNFLKEPLIDDITSENNYMSLIKEQNGKMKIHTNENMPIKLNRNEKKEQLQTLHNNLTDMQNSILFNTINKQIGESPHSPIIKKNVKELLLHNNLNKKSFLLNGKISKNMTTEQVNSDLIGNYNISADGNKNLYGSDNNEINDNSGNNDNNNKSGNNDNNNNSENNVRGNDSVSEEDLTSGTPAGEETNILKESNTWKGTIEHFHDAYEGGNINVKVFNKEKNSAITNIEWDKLMIKNNYDDRTIDNNDEIRERNKRKFVILGENIKHEHEHTNERSMSVKKKKLSIKSKK</sequence>
<dbReference type="SUPFAM" id="SSF52540">
    <property type="entry name" value="P-loop containing nucleoside triphosphate hydrolases"/>
    <property type="match status" value="1"/>
</dbReference>
<dbReference type="GO" id="GO:0005737">
    <property type="term" value="C:cytoplasm"/>
    <property type="evidence" value="ECO:0007669"/>
    <property type="project" value="UniProtKB-SubCell"/>
</dbReference>
<dbReference type="InterPro" id="IPR027417">
    <property type="entry name" value="P-loop_NTPase"/>
</dbReference>
<evidence type="ECO:0000256" key="2">
    <source>
        <dbReference type="ARBA" id="ARBA00022490"/>
    </source>
</evidence>
<dbReference type="Pfam" id="PF00225">
    <property type="entry name" value="Kinesin"/>
    <property type="match status" value="1"/>
</dbReference>
<reference evidence="9 10" key="1">
    <citation type="submission" date="2016-06" db="EMBL/GenBank/DDBJ databases">
        <authorList>
            <consortium name="Pathogen Informatics"/>
        </authorList>
    </citation>
    <scope>NUCLEOTIDE SEQUENCE [LARGE SCALE GENOMIC DNA]</scope>
</reference>
<evidence type="ECO:0000256" key="7">
    <source>
        <dbReference type="SAM" id="MobiDB-lite"/>
    </source>
</evidence>
<evidence type="ECO:0000256" key="5">
    <source>
        <dbReference type="ARBA" id="ARBA00023054"/>
    </source>
</evidence>
<dbReference type="PROSITE" id="PS00411">
    <property type="entry name" value="KINESIN_MOTOR_1"/>
    <property type="match status" value="1"/>
</dbReference>
<dbReference type="GO" id="GO:0007018">
    <property type="term" value="P:microtubule-based movement"/>
    <property type="evidence" value="ECO:0007669"/>
    <property type="project" value="InterPro"/>
</dbReference>
<feature type="region of interest" description="Disordered" evidence="7">
    <location>
        <begin position="1575"/>
        <end position="1595"/>
    </location>
</feature>
<keyword evidence="5" id="KW-0175">Coiled coil</keyword>
<dbReference type="PROSITE" id="PS50067">
    <property type="entry name" value="KINESIN_MOTOR_2"/>
    <property type="match status" value="1"/>
</dbReference>
<evidence type="ECO:0000313" key="10">
    <source>
        <dbReference type="Proteomes" id="UP000219813"/>
    </source>
</evidence>
<dbReference type="InterPro" id="IPR001752">
    <property type="entry name" value="Kinesin_motor_dom"/>
</dbReference>
<dbReference type="CDD" id="cd00106">
    <property type="entry name" value="KISc"/>
    <property type="match status" value="1"/>
</dbReference>
<feature type="domain" description="Kinesin motor" evidence="8">
    <location>
        <begin position="513"/>
        <end position="843"/>
    </location>
</feature>
<feature type="compositionally biased region" description="Low complexity" evidence="7">
    <location>
        <begin position="1439"/>
        <end position="1476"/>
    </location>
</feature>
<dbReference type="InterPro" id="IPR036961">
    <property type="entry name" value="Kinesin_motor_dom_sf"/>
</dbReference>
<accession>A0A1D3PAL2</accession>
<feature type="region of interest" description="Disordered" evidence="7">
    <location>
        <begin position="1"/>
        <end position="22"/>
    </location>
</feature>
<dbReference type="FunFam" id="3.40.850.10:FF:000112">
    <property type="entry name" value="Kinesin-8, putative"/>
    <property type="match status" value="1"/>
</dbReference>
<dbReference type="RefSeq" id="XP_028861213.1">
    <property type="nucleotide sequence ID" value="XM_029004534.1"/>
</dbReference>
<evidence type="ECO:0000256" key="6">
    <source>
        <dbReference type="PROSITE-ProRule" id="PRU00283"/>
    </source>
</evidence>
<comment type="subcellular location">
    <subcellularLocation>
        <location evidence="1">Cytoplasm</location>
    </subcellularLocation>
</comment>
<name>A0A1D3PAL2_PLAMA</name>
<dbReference type="PRINTS" id="PR00380">
    <property type="entry name" value="KINESINHEAVY"/>
</dbReference>
<keyword evidence="10" id="KW-1185">Reference proteome</keyword>
<dbReference type="InterPro" id="IPR027640">
    <property type="entry name" value="Kinesin-like_fam"/>
</dbReference>
<evidence type="ECO:0000256" key="1">
    <source>
        <dbReference type="ARBA" id="ARBA00004496"/>
    </source>
</evidence>
<comment type="similarity">
    <text evidence="6">Belongs to the TRAFAC class myosin-kinesin ATPase superfamily. Kinesin family.</text>
</comment>
<dbReference type="GO" id="GO:0005875">
    <property type="term" value="C:microtubule associated complex"/>
    <property type="evidence" value="ECO:0007669"/>
    <property type="project" value="TreeGrafter"/>
</dbReference>
<dbReference type="OrthoDB" id="3176171at2759"/>
<evidence type="ECO:0000256" key="4">
    <source>
        <dbReference type="ARBA" id="ARBA00022840"/>
    </source>
</evidence>
<dbReference type="GO" id="GO:0007052">
    <property type="term" value="P:mitotic spindle organization"/>
    <property type="evidence" value="ECO:0007669"/>
    <property type="project" value="TreeGrafter"/>
</dbReference>
<feature type="region of interest" description="Disordered" evidence="7">
    <location>
        <begin position="1083"/>
        <end position="1120"/>
    </location>
</feature>
<feature type="region of interest" description="Disordered" evidence="7">
    <location>
        <begin position="376"/>
        <end position="404"/>
    </location>
</feature>
<dbReference type="Proteomes" id="UP000219813">
    <property type="component" value="Chromosome 8"/>
</dbReference>
<dbReference type="VEuPathDB" id="PlasmoDB:PmUG01_08036700"/>
<dbReference type="Gene3D" id="3.40.850.10">
    <property type="entry name" value="Kinesin motor domain"/>
    <property type="match status" value="1"/>
</dbReference>
<dbReference type="GeneID" id="39868349"/>
<feature type="region of interest" description="Disordered" evidence="7">
    <location>
        <begin position="1438"/>
        <end position="1492"/>
    </location>
</feature>
<dbReference type="InterPro" id="IPR019821">
    <property type="entry name" value="Kinesin_motor_CS"/>
</dbReference>
<dbReference type="GO" id="GO:0005524">
    <property type="term" value="F:ATP binding"/>
    <property type="evidence" value="ECO:0007669"/>
    <property type="project" value="UniProtKB-UniRule"/>
</dbReference>
<dbReference type="SMART" id="SM00129">
    <property type="entry name" value="KISc"/>
    <property type="match status" value="1"/>
</dbReference>
<keyword evidence="6" id="KW-0505">Motor protein</keyword>
<dbReference type="EMBL" id="LT594629">
    <property type="protein sequence ID" value="SCN12242.1"/>
    <property type="molecule type" value="Genomic_DNA"/>
</dbReference>
<keyword evidence="3 6" id="KW-0547">Nucleotide-binding</keyword>
<feature type="compositionally biased region" description="Polar residues" evidence="7">
    <location>
        <begin position="376"/>
        <end position="386"/>
    </location>
</feature>
<evidence type="ECO:0000259" key="8">
    <source>
        <dbReference type="PROSITE" id="PS50067"/>
    </source>
</evidence>
<dbReference type="GO" id="GO:0008017">
    <property type="term" value="F:microtubule binding"/>
    <property type="evidence" value="ECO:0007669"/>
    <property type="project" value="InterPro"/>
</dbReference>
<proteinExistence type="inferred from homology"/>
<dbReference type="KEGG" id="pmal:PMUG01_08036700"/>
<feature type="region of interest" description="Disordered" evidence="7">
    <location>
        <begin position="35"/>
        <end position="113"/>
    </location>
</feature>
<evidence type="ECO:0000256" key="3">
    <source>
        <dbReference type="ARBA" id="ARBA00022741"/>
    </source>
</evidence>
<feature type="binding site" evidence="6">
    <location>
        <begin position="600"/>
        <end position="607"/>
    </location>
    <ligand>
        <name>ATP</name>
        <dbReference type="ChEBI" id="CHEBI:30616"/>
    </ligand>
</feature>
<gene>
    <name evidence="9" type="primary">PmUG01_08036700</name>
    <name evidence="9" type="ORF">PMUG01_08036700</name>
</gene>
<keyword evidence="2" id="KW-0963">Cytoplasm</keyword>
<feature type="compositionally biased region" description="Basic residues" evidence="7">
    <location>
        <begin position="1583"/>
        <end position="1595"/>
    </location>
</feature>
<keyword evidence="4 6" id="KW-0067">ATP-binding</keyword>
<organism evidence="9 10">
    <name type="scientific">Plasmodium malariae</name>
    <dbReference type="NCBI Taxonomy" id="5858"/>
    <lineage>
        <taxon>Eukaryota</taxon>
        <taxon>Sar</taxon>
        <taxon>Alveolata</taxon>
        <taxon>Apicomplexa</taxon>
        <taxon>Aconoidasida</taxon>
        <taxon>Haemosporida</taxon>
        <taxon>Plasmodiidae</taxon>
        <taxon>Plasmodium</taxon>
        <taxon>Plasmodium (Plasmodium)</taxon>
    </lineage>
</organism>
<feature type="compositionally biased region" description="Low complexity" evidence="7">
    <location>
        <begin position="36"/>
        <end position="113"/>
    </location>
</feature>
<evidence type="ECO:0000313" key="9">
    <source>
        <dbReference type="EMBL" id="SCN12242.1"/>
    </source>
</evidence>
<protein>
    <submittedName>
        <fullName evidence="9">Kinesin-8, putative</fullName>
    </submittedName>
</protein>
<dbReference type="PANTHER" id="PTHR47969">
    <property type="entry name" value="CHROMOSOME-ASSOCIATED KINESIN KIF4A-RELATED"/>
    <property type="match status" value="1"/>
</dbReference>
<dbReference type="GO" id="GO:0051231">
    <property type="term" value="P:spindle elongation"/>
    <property type="evidence" value="ECO:0007669"/>
    <property type="project" value="TreeGrafter"/>
</dbReference>
<dbReference type="PANTHER" id="PTHR47969:SF15">
    <property type="entry name" value="CHROMOSOME-ASSOCIATED KINESIN KIF4A-RELATED"/>
    <property type="match status" value="1"/>
</dbReference>